<dbReference type="STRING" id="294747.C5M994"/>
<gene>
    <name evidence="7" type="ORF">CTRG_02966</name>
</gene>
<dbReference type="GO" id="GO:0005739">
    <property type="term" value="C:mitochondrion"/>
    <property type="evidence" value="ECO:0007669"/>
    <property type="project" value="UniProtKB-SubCell"/>
</dbReference>
<organism evidence="7 8">
    <name type="scientific">Candida tropicalis (strain ATCC MYA-3404 / T1)</name>
    <name type="common">Yeast</name>
    <dbReference type="NCBI Taxonomy" id="294747"/>
    <lineage>
        <taxon>Eukaryota</taxon>
        <taxon>Fungi</taxon>
        <taxon>Dikarya</taxon>
        <taxon>Ascomycota</taxon>
        <taxon>Saccharomycotina</taxon>
        <taxon>Pichiomycetes</taxon>
        <taxon>Debaryomycetaceae</taxon>
        <taxon>Candida/Lodderomyces clade</taxon>
        <taxon>Candida</taxon>
    </lineage>
</organism>
<evidence type="ECO:0000256" key="1">
    <source>
        <dbReference type="ARBA" id="ARBA00004173"/>
    </source>
</evidence>
<dbReference type="Pfam" id="PF17049">
    <property type="entry name" value="AEP1"/>
    <property type="match status" value="1"/>
</dbReference>
<comment type="function">
    <text evidence="6">Required for translation of the mitochondrial OLI1 transcript encoding subunit 9 of mitochondrial ATP synthase.</text>
</comment>
<evidence type="ECO:0000256" key="5">
    <source>
        <dbReference type="ARBA" id="ARBA00023128"/>
    </source>
</evidence>
<dbReference type="OrthoDB" id="4094059at2759"/>
<dbReference type="KEGG" id="ctp:CTRG_02966"/>
<evidence type="ECO:0000256" key="4">
    <source>
        <dbReference type="ARBA" id="ARBA00022946"/>
    </source>
</evidence>
<evidence type="ECO:0000256" key="2">
    <source>
        <dbReference type="ARBA" id="ARBA00008176"/>
    </source>
</evidence>
<proteinExistence type="inferred from homology"/>
<evidence type="ECO:0000256" key="6">
    <source>
        <dbReference type="RuleBase" id="RU362136"/>
    </source>
</evidence>
<comment type="subcellular location">
    <subcellularLocation>
        <location evidence="1 6">Mitochondrion</location>
    </subcellularLocation>
</comment>
<dbReference type="GO" id="GO:0045182">
    <property type="term" value="F:translation regulator activity"/>
    <property type="evidence" value="ECO:0007669"/>
    <property type="project" value="InterPro"/>
</dbReference>
<name>C5M994_CANTT</name>
<keyword evidence="3 6" id="KW-0810">Translation regulation</keyword>
<protein>
    <recommendedName>
        <fullName evidence="6">ATPase expression protein 1</fullName>
    </recommendedName>
</protein>
<evidence type="ECO:0000313" key="8">
    <source>
        <dbReference type="Proteomes" id="UP000002037"/>
    </source>
</evidence>
<dbReference type="Proteomes" id="UP000002037">
    <property type="component" value="Unassembled WGS sequence"/>
</dbReference>
<dbReference type="GeneID" id="8299415"/>
<accession>C5M994</accession>
<dbReference type="EMBL" id="GG692397">
    <property type="protein sequence ID" value="EER34148.1"/>
    <property type="molecule type" value="Genomic_DNA"/>
</dbReference>
<evidence type="ECO:0000256" key="3">
    <source>
        <dbReference type="ARBA" id="ARBA00022845"/>
    </source>
</evidence>
<keyword evidence="4 6" id="KW-0809">Transit peptide</keyword>
<keyword evidence="5 6" id="KW-0496">Mitochondrion</keyword>
<dbReference type="AlphaFoldDB" id="C5M994"/>
<evidence type="ECO:0000313" key="7">
    <source>
        <dbReference type="EMBL" id="EER34148.1"/>
    </source>
</evidence>
<comment type="similarity">
    <text evidence="2 6">Belongs to the AEP1 family.</text>
</comment>
<reference evidence="7 8" key="1">
    <citation type="journal article" date="2009" name="Nature">
        <title>Evolution of pathogenicity and sexual reproduction in eight Candida genomes.</title>
        <authorList>
            <person name="Butler G."/>
            <person name="Rasmussen M.D."/>
            <person name="Lin M.F."/>
            <person name="Santos M.A."/>
            <person name="Sakthikumar S."/>
            <person name="Munro C.A."/>
            <person name="Rheinbay E."/>
            <person name="Grabherr M."/>
            <person name="Forche A."/>
            <person name="Reedy J.L."/>
            <person name="Agrafioti I."/>
            <person name="Arnaud M.B."/>
            <person name="Bates S."/>
            <person name="Brown A.J."/>
            <person name="Brunke S."/>
            <person name="Costanzo M.C."/>
            <person name="Fitzpatrick D.A."/>
            <person name="de Groot P.W."/>
            <person name="Harris D."/>
            <person name="Hoyer L.L."/>
            <person name="Hube B."/>
            <person name="Klis F.M."/>
            <person name="Kodira C."/>
            <person name="Lennard N."/>
            <person name="Logue M.E."/>
            <person name="Martin R."/>
            <person name="Neiman A.M."/>
            <person name="Nikolaou E."/>
            <person name="Quail M.A."/>
            <person name="Quinn J."/>
            <person name="Santos M.C."/>
            <person name="Schmitzberger F.F."/>
            <person name="Sherlock G."/>
            <person name="Shah P."/>
            <person name="Silverstein K.A."/>
            <person name="Skrzypek M.S."/>
            <person name="Soll D."/>
            <person name="Staggs R."/>
            <person name="Stansfield I."/>
            <person name="Stumpf M.P."/>
            <person name="Sudbery P.E."/>
            <person name="Srikantha T."/>
            <person name="Zeng Q."/>
            <person name="Berman J."/>
            <person name="Berriman M."/>
            <person name="Heitman J."/>
            <person name="Gow N.A."/>
            <person name="Lorenz M.C."/>
            <person name="Birren B.W."/>
            <person name="Kellis M."/>
            <person name="Cuomo C.A."/>
        </authorList>
    </citation>
    <scope>NUCLEOTIDE SEQUENCE [LARGE SCALE GENOMIC DNA]</scope>
    <source>
        <strain evidence="8">ATCC MYA-3404 / T1</strain>
    </source>
</reference>
<dbReference type="HOGENOM" id="CLU_557788_0_0_1"/>
<keyword evidence="8" id="KW-1185">Reference proteome</keyword>
<dbReference type="VEuPathDB" id="FungiDB:CTRG_02966"/>
<dbReference type="InterPro" id="IPR031467">
    <property type="entry name" value="Aep1"/>
</dbReference>
<sequence length="461" mass="53763">MEKKKSEQFFFFFSYFRIGVLSNQLSVQQMHTGKLAMSANRICRFLPQTTRRYSMSQAPSFSFLPNDSKHIFEQEKLSPQENQAAIPTKPSFDHLEKKFHEVVSPKQANDIVLKLNSNDLLVTMLSKDKVFLGDPTFIIDGSNRPTKFEYATILCSWSEMFNKRIKELREIAPLEYWSPELPSSITELYEKYEGDFDQFFEQSKVFKNSQLRKERKLQPSEFSNLVTIDNASLFVLSKVSTAEDVSRFSEFMNKHIEYYSVQGLIDNLSRLTDISYRLHGEINYVFVTSIFDTYPTIMEGLPHDTLDKLAYLLSSKNWELSRTLLQILLKNNVCPSEDTVNEFLLNFVNSDPETKLKELLFLKSIVYHRGVNEMTLQILLSTMRNINEFNKLIDLIRMKDNYKEVLEKYQNILLMTLKRVSTKFTLHSAQFVRLLTELGIQADIDLVNKMQADKSKKTNQS</sequence>
<dbReference type="eggNOG" id="ENOG502RPZT">
    <property type="taxonomic scope" value="Eukaryota"/>
</dbReference>
<dbReference type="RefSeq" id="XP_002548669.1">
    <property type="nucleotide sequence ID" value="XM_002548623.1"/>
</dbReference>